<dbReference type="GO" id="GO:0004407">
    <property type="term" value="F:histone deacetylase activity"/>
    <property type="evidence" value="ECO:0007669"/>
    <property type="project" value="EnsemblFungi"/>
</dbReference>
<evidence type="ECO:0000313" key="3">
    <source>
        <dbReference type="EMBL" id="CCF58291.1"/>
    </source>
</evidence>
<proteinExistence type="predicted"/>
<evidence type="ECO:0000256" key="2">
    <source>
        <dbReference type="SAM" id="MobiDB-lite"/>
    </source>
</evidence>
<dbReference type="GO" id="GO:0031047">
    <property type="term" value="P:regulatory ncRNA-mediated gene silencing"/>
    <property type="evidence" value="ECO:0007669"/>
    <property type="project" value="EnsemblFungi"/>
</dbReference>
<feature type="region of interest" description="Disordered" evidence="2">
    <location>
        <begin position="573"/>
        <end position="601"/>
    </location>
</feature>
<dbReference type="GO" id="GO:0005829">
    <property type="term" value="C:cytosol"/>
    <property type="evidence" value="ECO:0007669"/>
    <property type="project" value="EnsemblFungi"/>
</dbReference>
<sequence length="601" mass="68988">MNSTAHSTKQFYLPIGLTAFQKDLVEILLNLHKHSFESELQNTDIVKNEQTYPQLSTKQLNYMFDSHIRSIANHPFLLVDHYMPGQFLKLESTENLVNASLKLQILQKLLLCLVDKSHKDNSKFLKLVIIAHSVKELDLIEGLLLGSKFKIKRLSGTSLHDEKHKFPKILPTPSNNSPTSSSPSLSSSNSYTGYPKDDYDYSIRRQLKRQRTQALKSENWIFLTTTTHLTNDNTLLSNYTPLDLVISFDPFNLPVFQQGIVPTIKLLVKDSPDHYILNHGLGDVVDHDLKYKNMVKSISHFLQNRNIDNNTNNIDYNAFIDAILNEDTTFQLPDIKLSRENKDVSIYMTPKFEEKVLLELDWKSYQTELMKLTMNRLNTLTSISNENESAILNERSIETERQNNIDRLKGETGAMFKQFQDNEKVSNEAEKKLERITTEQTKLEEKLTKLREKKANLEELLSSPEDKSTAFELLQKELQGQLSRLHEINEQRSKECEGLRNLYQMKSTSAATKSAELDATKKLLEESQKSKAKPSLTLESTLLTEAQLSRELESIRSQNRFLNNYISKMTSDYDLTNTSSTASVERSRIRSTRSSTPSYTG</sequence>
<organism evidence="3 4">
    <name type="scientific">Kazachstania africana (strain ATCC 22294 / BCRC 22015 / CBS 2517 / CECT 1963 / NBRC 1671 / NRRL Y-8276)</name>
    <name type="common">Yeast</name>
    <name type="synonym">Kluyveromyces africanus</name>
    <dbReference type="NCBI Taxonomy" id="1071382"/>
    <lineage>
        <taxon>Eukaryota</taxon>
        <taxon>Fungi</taxon>
        <taxon>Dikarya</taxon>
        <taxon>Ascomycota</taxon>
        <taxon>Saccharomycotina</taxon>
        <taxon>Saccharomycetes</taxon>
        <taxon>Saccharomycetales</taxon>
        <taxon>Saccharomycetaceae</taxon>
        <taxon>Kazachstania</taxon>
    </lineage>
</organism>
<evidence type="ECO:0008006" key="5">
    <source>
        <dbReference type="Google" id="ProtNLM"/>
    </source>
</evidence>
<dbReference type="OrthoDB" id="4034449at2759"/>
<evidence type="ECO:0000313" key="4">
    <source>
        <dbReference type="Proteomes" id="UP000005220"/>
    </source>
</evidence>
<feature type="compositionally biased region" description="Polar residues" evidence="2">
    <location>
        <begin position="573"/>
        <end position="584"/>
    </location>
</feature>
<dbReference type="GO" id="GO:0003682">
    <property type="term" value="F:chromatin binding"/>
    <property type="evidence" value="ECO:0007669"/>
    <property type="project" value="EnsemblFungi"/>
</dbReference>
<dbReference type="KEGG" id="kaf:KAFR_0E01370"/>
<evidence type="ECO:0000256" key="1">
    <source>
        <dbReference type="SAM" id="Coils"/>
    </source>
</evidence>
<dbReference type="FunCoup" id="H2AV91">
    <property type="interactions" value="132"/>
</dbReference>
<dbReference type="Gene3D" id="3.40.50.12360">
    <property type="match status" value="1"/>
</dbReference>
<dbReference type="AlphaFoldDB" id="H2AV91"/>
<feature type="compositionally biased region" description="Low complexity" evidence="2">
    <location>
        <begin position="171"/>
        <end position="190"/>
    </location>
</feature>
<dbReference type="InterPro" id="IPR038609">
    <property type="entry name" value="HDA1_su2/3_sf"/>
</dbReference>
<feature type="coiled-coil region" evidence="1">
    <location>
        <begin position="426"/>
        <end position="491"/>
    </location>
</feature>
<dbReference type="Pfam" id="PF11496">
    <property type="entry name" value="HDA2-3"/>
    <property type="match status" value="1"/>
</dbReference>
<dbReference type="STRING" id="1071382.H2AV91"/>
<keyword evidence="1" id="KW-0175">Coiled coil</keyword>
<dbReference type="GeneID" id="13882870"/>
<dbReference type="HOGENOM" id="CLU_409446_0_0_1"/>
<keyword evidence="4" id="KW-1185">Reference proteome</keyword>
<accession>H2AV91</accession>
<feature type="region of interest" description="Disordered" evidence="2">
    <location>
        <begin position="164"/>
        <end position="193"/>
    </location>
</feature>
<dbReference type="eggNOG" id="ENOG502QU6B">
    <property type="taxonomic scope" value="Eukaryota"/>
</dbReference>
<reference evidence="3 4" key="1">
    <citation type="journal article" date="2011" name="Proc. Natl. Acad. Sci. U.S.A.">
        <title>Evolutionary erosion of yeast sex chromosomes by mating-type switching accidents.</title>
        <authorList>
            <person name="Gordon J.L."/>
            <person name="Armisen D."/>
            <person name="Proux-Wera E."/>
            <person name="Oheigeartaigh S.S."/>
            <person name="Byrne K.P."/>
            <person name="Wolfe K.H."/>
        </authorList>
    </citation>
    <scope>NUCLEOTIDE SEQUENCE [LARGE SCALE GENOMIC DNA]</scope>
    <source>
        <strain evidence="4">ATCC 22294 / BCRC 22015 / CBS 2517 / CECT 1963 / NBRC 1671 / NRRL Y-8276</strain>
    </source>
</reference>
<dbReference type="InterPro" id="IPR021006">
    <property type="entry name" value="Hda2/3"/>
</dbReference>
<dbReference type="GO" id="GO:0000122">
    <property type="term" value="P:negative regulation of transcription by RNA polymerase II"/>
    <property type="evidence" value="ECO:0007669"/>
    <property type="project" value="EnsemblFungi"/>
</dbReference>
<protein>
    <recommendedName>
        <fullName evidence="5">HDA1 complex subunit 2</fullName>
    </recommendedName>
</protein>
<dbReference type="GO" id="GO:0070823">
    <property type="term" value="C:HDA1 complex"/>
    <property type="evidence" value="ECO:0007669"/>
    <property type="project" value="EnsemblFungi"/>
</dbReference>
<gene>
    <name evidence="3" type="primary">KAFR0E01370</name>
    <name evidence="3" type="ORF">KAFR_0E01370</name>
</gene>
<dbReference type="RefSeq" id="XP_003957426.1">
    <property type="nucleotide sequence ID" value="XM_003957377.1"/>
</dbReference>
<dbReference type="InParanoid" id="H2AV91"/>
<name>H2AV91_KAZAF</name>
<feature type="compositionally biased region" description="Low complexity" evidence="2">
    <location>
        <begin position="592"/>
        <end position="601"/>
    </location>
</feature>
<dbReference type="EMBL" id="HE650825">
    <property type="protein sequence ID" value="CCF58291.1"/>
    <property type="molecule type" value="Genomic_DNA"/>
</dbReference>
<dbReference type="Proteomes" id="UP000005220">
    <property type="component" value="Chromosome 5"/>
</dbReference>
<dbReference type="GO" id="GO:0003677">
    <property type="term" value="F:DNA binding"/>
    <property type="evidence" value="ECO:0007669"/>
    <property type="project" value="EnsemblFungi"/>
</dbReference>